<feature type="region of interest" description="Disordered" evidence="1">
    <location>
        <begin position="1"/>
        <end position="30"/>
    </location>
</feature>
<dbReference type="AlphaFoldDB" id="A0A6G1BNH0"/>
<dbReference type="Proteomes" id="UP000479710">
    <property type="component" value="Unassembled WGS sequence"/>
</dbReference>
<reference evidence="2 3" key="1">
    <citation type="submission" date="2019-11" db="EMBL/GenBank/DDBJ databases">
        <title>Whole genome sequence of Oryza granulata.</title>
        <authorList>
            <person name="Li W."/>
        </authorList>
    </citation>
    <scope>NUCLEOTIDE SEQUENCE [LARGE SCALE GENOMIC DNA]</scope>
    <source>
        <strain evidence="3">cv. Menghai</strain>
        <tissue evidence="2">Leaf</tissue>
    </source>
</reference>
<dbReference type="EMBL" id="SPHZ02000012">
    <property type="protein sequence ID" value="KAF0889297.1"/>
    <property type="molecule type" value="Genomic_DNA"/>
</dbReference>
<accession>A0A6G1BNH0</accession>
<feature type="compositionally biased region" description="Pro residues" evidence="1">
    <location>
        <begin position="1"/>
        <end position="11"/>
    </location>
</feature>
<evidence type="ECO:0000313" key="2">
    <source>
        <dbReference type="EMBL" id="KAF0889297.1"/>
    </source>
</evidence>
<comment type="caution">
    <text evidence="2">The sequence shown here is derived from an EMBL/GenBank/DDBJ whole genome shotgun (WGS) entry which is preliminary data.</text>
</comment>
<name>A0A6G1BNH0_9ORYZ</name>
<evidence type="ECO:0000256" key="1">
    <source>
        <dbReference type="SAM" id="MobiDB-lite"/>
    </source>
</evidence>
<organism evidence="2 3">
    <name type="scientific">Oryza meyeriana var. granulata</name>
    <dbReference type="NCBI Taxonomy" id="110450"/>
    <lineage>
        <taxon>Eukaryota</taxon>
        <taxon>Viridiplantae</taxon>
        <taxon>Streptophyta</taxon>
        <taxon>Embryophyta</taxon>
        <taxon>Tracheophyta</taxon>
        <taxon>Spermatophyta</taxon>
        <taxon>Magnoliopsida</taxon>
        <taxon>Liliopsida</taxon>
        <taxon>Poales</taxon>
        <taxon>Poaceae</taxon>
        <taxon>BOP clade</taxon>
        <taxon>Oryzoideae</taxon>
        <taxon>Oryzeae</taxon>
        <taxon>Oryzinae</taxon>
        <taxon>Oryza</taxon>
        <taxon>Oryza meyeriana</taxon>
    </lineage>
</organism>
<proteinExistence type="predicted"/>
<sequence length="82" mass="9010">YLDSGAPPPPFSAGSESHHHAAPDCFHPNQAQENDSIVVDKSVQDQEIFEEPLEQEQYILMVRRSGGNTAARSMPSPCALFK</sequence>
<feature type="non-terminal residue" evidence="2">
    <location>
        <position position="1"/>
    </location>
</feature>
<evidence type="ECO:0000313" key="3">
    <source>
        <dbReference type="Proteomes" id="UP000479710"/>
    </source>
</evidence>
<gene>
    <name evidence="2" type="ORF">E2562_022847</name>
</gene>
<keyword evidence="3" id="KW-1185">Reference proteome</keyword>
<protein>
    <submittedName>
        <fullName evidence="2">Uncharacterized protein</fullName>
    </submittedName>
</protein>